<dbReference type="InterPro" id="IPR000033">
    <property type="entry name" value="LDLR_classB_rpt"/>
</dbReference>
<dbReference type="PANTHER" id="PTHR46513">
    <property type="entry name" value="VITELLOGENIN RECEPTOR-LIKE PROTEIN-RELATED-RELATED"/>
    <property type="match status" value="1"/>
</dbReference>
<evidence type="ECO:0000313" key="2">
    <source>
        <dbReference type="Proteomes" id="UP001209878"/>
    </source>
</evidence>
<dbReference type="Gene3D" id="2.10.25.10">
    <property type="entry name" value="Laminin"/>
    <property type="match status" value="1"/>
</dbReference>
<dbReference type="InterPro" id="IPR050778">
    <property type="entry name" value="Cueball_EGF_LRP_Nidogen"/>
</dbReference>
<dbReference type="EMBL" id="JAODUO010000066">
    <property type="protein sequence ID" value="KAK2190865.1"/>
    <property type="molecule type" value="Genomic_DNA"/>
</dbReference>
<dbReference type="SUPFAM" id="SSF63825">
    <property type="entry name" value="YWTD domain"/>
    <property type="match status" value="1"/>
</dbReference>
<gene>
    <name evidence="1" type="ORF">NP493_66g06006</name>
</gene>
<dbReference type="GO" id="GO:0005886">
    <property type="term" value="C:plasma membrane"/>
    <property type="evidence" value="ECO:0007669"/>
    <property type="project" value="TreeGrafter"/>
</dbReference>
<dbReference type="GO" id="GO:0017147">
    <property type="term" value="F:Wnt-protein binding"/>
    <property type="evidence" value="ECO:0007669"/>
    <property type="project" value="TreeGrafter"/>
</dbReference>
<dbReference type="Gene3D" id="2.120.10.30">
    <property type="entry name" value="TolB, C-terminal domain"/>
    <property type="match status" value="1"/>
</dbReference>
<protein>
    <submittedName>
        <fullName evidence="1">Uncharacterized protein</fullName>
    </submittedName>
</protein>
<dbReference type="InterPro" id="IPR011042">
    <property type="entry name" value="6-blade_b-propeller_TolB-like"/>
</dbReference>
<proteinExistence type="predicted"/>
<dbReference type="GO" id="GO:0060070">
    <property type="term" value="P:canonical Wnt signaling pathway"/>
    <property type="evidence" value="ECO:0007669"/>
    <property type="project" value="TreeGrafter"/>
</dbReference>
<dbReference type="SMART" id="SM00135">
    <property type="entry name" value="LY"/>
    <property type="match status" value="2"/>
</dbReference>
<evidence type="ECO:0000313" key="1">
    <source>
        <dbReference type="EMBL" id="KAK2190865.1"/>
    </source>
</evidence>
<keyword evidence="2" id="KW-1185">Reference proteome</keyword>
<dbReference type="AlphaFoldDB" id="A0AAD9P9W9"/>
<dbReference type="PANTHER" id="PTHR46513:SF13">
    <property type="entry name" value="EGF-LIKE DOMAIN-CONTAINING PROTEIN"/>
    <property type="match status" value="1"/>
</dbReference>
<organism evidence="1 2">
    <name type="scientific">Ridgeia piscesae</name>
    <name type="common">Tubeworm</name>
    <dbReference type="NCBI Taxonomy" id="27915"/>
    <lineage>
        <taxon>Eukaryota</taxon>
        <taxon>Metazoa</taxon>
        <taxon>Spiralia</taxon>
        <taxon>Lophotrochozoa</taxon>
        <taxon>Annelida</taxon>
        <taxon>Polychaeta</taxon>
        <taxon>Sedentaria</taxon>
        <taxon>Canalipalpata</taxon>
        <taxon>Sabellida</taxon>
        <taxon>Siboglinidae</taxon>
        <taxon>Ridgeia</taxon>
    </lineage>
</organism>
<comment type="caution">
    <text evidence="1">The sequence shown here is derived from an EMBL/GenBank/DDBJ whole genome shotgun (WGS) entry which is preliminary data.</text>
</comment>
<sequence length="376" mass="42216">MLHYHPSLSHPLISFMVHYHPSLPHPFISLMVHYHPSLPHPFISLMVHYHPSLPHPFISLVLHYHPSLPHPFVSLMVHYHPSLPHPFISLMLHYHPSLPNPFISLMLHYHPSLPHPFVPPMLHYHPSVPHPFISLMLHCLPSLSYPFISYPTTKAFAVDAISRLVYYTGDMYYSEINDKFIAAMTLDGQHQFLLITRKGSAIENIALDSIAGLMYWSDRSRIEVAAMDGSQHHVLVDVHSTISDLTVDSKAVETNSCSDNNGGCEHVCFPTPNGPRCACPGGAGVLVGAKCSNGSDTGLAYDNFLLVSDPFRQSLHQVDLAHESVWRLPLTSQQLKYVDYDEVGMTLYGTDNKFIQRAALNGTQEEPITARYQGNL</sequence>
<dbReference type="SUPFAM" id="SSF57196">
    <property type="entry name" value="EGF/Laminin"/>
    <property type="match status" value="1"/>
</dbReference>
<reference evidence="1" key="1">
    <citation type="journal article" date="2023" name="Mol. Biol. Evol.">
        <title>Third-Generation Sequencing Reveals the Adaptive Role of the Epigenome in Three Deep-Sea Polychaetes.</title>
        <authorList>
            <person name="Perez M."/>
            <person name="Aroh O."/>
            <person name="Sun Y."/>
            <person name="Lan Y."/>
            <person name="Juniper S.K."/>
            <person name="Young C.R."/>
            <person name="Angers B."/>
            <person name="Qian P.Y."/>
        </authorList>
    </citation>
    <scope>NUCLEOTIDE SEQUENCE</scope>
    <source>
        <strain evidence="1">R07B-5</strain>
    </source>
</reference>
<name>A0AAD9P9W9_RIDPI</name>
<dbReference type="Proteomes" id="UP001209878">
    <property type="component" value="Unassembled WGS sequence"/>
</dbReference>
<accession>A0AAD9P9W9</accession>
<dbReference type="GO" id="GO:0042813">
    <property type="term" value="F:Wnt receptor activity"/>
    <property type="evidence" value="ECO:0007669"/>
    <property type="project" value="TreeGrafter"/>
</dbReference>